<dbReference type="InterPro" id="IPR007112">
    <property type="entry name" value="Expansin/allergen_DPBB_dom"/>
</dbReference>
<dbReference type="Proteomes" id="UP001054889">
    <property type="component" value="Unassembled WGS sequence"/>
</dbReference>
<dbReference type="PANTHER" id="PTHR31867">
    <property type="entry name" value="EXPANSIN-A15"/>
    <property type="match status" value="1"/>
</dbReference>
<dbReference type="Gene3D" id="2.60.40.760">
    <property type="entry name" value="Expansin, cellulose-binding-like domain"/>
    <property type="match status" value="1"/>
</dbReference>
<dbReference type="SUPFAM" id="SSF49590">
    <property type="entry name" value="PHL pollen allergen"/>
    <property type="match status" value="1"/>
</dbReference>
<evidence type="ECO:0000259" key="8">
    <source>
        <dbReference type="PROSITE" id="PS50842"/>
    </source>
</evidence>
<dbReference type="InterPro" id="IPR007117">
    <property type="entry name" value="Expansin_CBD"/>
</dbReference>
<comment type="subcellular location">
    <subcellularLocation>
        <location evidence="7">Secreted</location>
        <location evidence="7">Cell wall</location>
    </subcellularLocation>
    <subcellularLocation>
        <location evidence="7">Membrane</location>
        <topology evidence="7">Peripheral membrane protein</topology>
    </subcellularLocation>
</comment>
<evidence type="ECO:0000256" key="6">
    <source>
        <dbReference type="ARBA" id="ARBA00023180"/>
    </source>
</evidence>
<dbReference type="PROSITE" id="PS50843">
    <property type="entry name" value="EXPANSIN_CBD"/>
    <property type="match status" value="1"/>
</dbReference>
<dbReference type="PRINTS" id="PR01226">
    <property type="entry name" value="EXPANSIN"/>
</dbReference>
<dbReference type="InterPro" id="IPR009009">
    <property type="entry name" value="RlpA-like_DPBB"/>
</dbReference>
<protein>
    <recommendedName>
        <fullName evidence="7">Expansin</fullName>
    </recommendedName>
</protein>
<accession>A0AAV5C9K2</accession>
<proteinExistence type="inferred from homology"/>
<dbReference type="Pfam" id="PF03330">
    <property type="entry name" value="DPBB_1"/>
    <property type="match status" value="1"/>
</dbReference>
<dbReference type="GO" id="GO:0005576">
    <property type="term" value="C:extracellular region"/>
    <property type="evidence" value="ECO:0007669"/>
    <property type="project" value="InterPro"/>
</dbReference>
<keyword evidence="4" id="KW-0732">Signal</keyword>
<dbReference type="PRINTS" id="PR01225">
    <property type="entry name" value="EXPANSNFAMLY"/>
</dbReference>
<dbReference type="InterPro" id="IPR036749">
    <property type="entry name" value="Expansin_CBD_sf"/>
</dbReference>
<dbReference type="GO" id="GO:0009664">
    <property type="term" value="P:plant-type cell wall organization"/>
    <property type="evidence" value="ECO:0007669"/>
    <property type="project" value="InterPro"/>
</dbReference>
<keyword evidence="5" id="KW-0472">Membrane</keyword>
<keyword evidence="3 7" id="KW-0964">Secreted</keyword>
<name>A0AAV5C9K2_ELECO</name>
<comment type="similarity">
    <text evidence="1 7">Belongs to the expansin family. Expansin A subfamily.</text>
</comment>
<dbReference type="InterPro" id="IPR002963">
    <property type="entry name" value="Expansin"/>
</dbReference>
<comment type="function">
    <text evidence="7">Causes loosening and extension of plant cell walls by disrupting non-covalent bonding between cellulose microfibrils and matrix glucans. No enzymatic activity has been found.</text>
</comment>
<evidence type="ECO:0000259" key="9">
    <source>
        <dbReference type="PROSITE" id="PS50843"/>
    </source>
</evidence>
<dbReference type="SMART" id="SM00837">
    <property type="entry name" value="DPBB_1"/>
    <property type="match status" value="1"/>
</dbReference>
<dbReference type="Pfam" id="PF01357">
    <property type="entry name" value="Expansin_C"/>
    <property type="match status" value="1"/>
</dbReference>
<dbReference type="PROSITE" id="PS50842">
    <property type="entry name" value="EXPANSIN_EG45"/>
    <property type="match status" value="1"/>
</dbReference>
<dbReference type="SUPFAM" id="SSF50685">
    <property type="entry name" value="Barwin-like endoglucanases"/>
    <property type="match status" value="1"/>
</dbReference>
<comment type="caution">
    <text evidence="10">The sequence shown here is derived from an EMBL/GenBank/DDBJ whole genome shotgun (WGS) entry which is preliminary data.</text>
</comment>
<evidence type="ECO:0000313" key="10">
    <source>
        <dbReference type="EMBL" id="GJM94991.1"/>
    </source>
</evidence>
<keyword evidence="6" id="KW-0325">Glycoprotein</keyword>
<reference evidence="10" key="2">
    <citation type="submission" date="2021-12" db="EMBL/GenBank/DDBJ databases">
        <title>Resequencing data analysis of finger millet.</title>
        <authorList>
            <person name="Hatakeyama M."/>
            <person name="Aluri S."/>
            <person name="Balachadran M.T."/>
            <person name="Sivarajan S.R."/>
            <person name="Poveda L."/>
            <person name="Shimizu-Inatsugi R."/>
            <person name="Schlapbach R."/>
            <person name="Sreeman S.M."/>
            <person name="Shimizu K.K."/>
        </authorList>
    </citation>
    <scope>NUCLEOTIDE SEQUENCE</scope>
</reference>
<reference evidence="10" key="1">
    <citation type="journal article" date="2018" name="DNA Res.">
        <title>Multiple hybrid de novo genome assembly of finger millet, an orphan allotetraploid crop.</title>
        <authorList>
            <person name="Hatakeyama M."/>
            <person name="Aluri S."/>
            <person name="Balachadran M.T."/>
            <person name="Sivarajan S.R."/>
            <person name="Patrignani A."/>
            <person name="Gruter S."/>
            <person name="Poveda L."/>
            <person name="Shimizu-Inatsugi R."/>
            <person name="Baeten J."/>
            <person name="Francoijs K.J."/>
            <person name="Nataraja K.N."/>
            <person name="Reddy Y.A.N."/>
            <person name="Phadnis S."/>
            <person name="Ravikumar R.L."/>
            <person name="Schlapbach R."/>
            <person name="Sreeman S.M."/>
            <person name="Shimizu K.K."/>
        </authorList>
    </citation>
    <scope>NUCLEOTIDE SEQUENCE</scope>
</reference>
<evidence type="ECO:0000256" key="1">
    <source>
        <dbReference type="ARBA" id="ARBA00005392"/>
    </source>
</evidence>
<evidence type="ECO:0000256" key="5">
    <source>
        <dbReference type="ARBA" id="ARBA00023136"/>
    </source>
</evidence>
<dbReference type="EMBL" id="BQKI01000005">
    <property type="protein sequence ID" value="GJM94991.1"/>
    <property type="molecule type" value="Genomic_DNA"/>
</dbReference>
<dbReference type="CDD" id="cd22274">
    <property type="entry name" value="DPBB_EXPA_N"/>
    <property type="match status" value="1"/>
</dbReference>
<gene>
    <name evidence="10" type="primary">ga11679</name>
    <name evidence="10" type="ORF">PR202_ga11679</name>
</gene>
<feature type="domain" description="Expansin-like CBD" evidence="9">
    <location>
        <begin position="212"/>
        <end position="291"/>
    </location>
</feature>
<feature type="domain" description="Expansin-like EG45" evidence="8">
    <location>
        <begin position="88"/>
        <end position="202"/>
    </location>
</feature>
<organism evidence="10 11">
    <name type="scientific">Eleusine coracana subsp. coracana</name>
    <dbReference type="NCBI Taxonomy" id="191504"/>
    <lineage>
        <taxon>Eukaryota</taxon>
        <taxon>Viridiplantae</taxon>
        <taxon>Streptophyta</taxon>
        <taxon>Embryophyta</taxon>
        <taxon>Tracheophyta</taxon>
        <taxon>Spermatophyta</taxon>
        <taxon>Magnoliopsida</taxon>
        <taxon>Liliopsida</taxon>
        <taxon>Poales</taxon>
        <taxon>Poaceae</taxon>
        <taxon>PACMAD clade</taxon>
        <taxon>Chloridoideae</taxon>
        <taxon>Cynodonteae</taxon>
        <taxon>Eleusininae</taxon>
        <taxon>Eleusine</taxon>
    </lineage>
</organism>
<evidence type="ECO:0000256" key="2">
    <source>
        <dbReference type="ARBA" id="ARBA00022512"/>
    </source>
</evidence>
<dbReference type="Gene3D" id="2.40.40.10">
    <property type="entry name" value="RlpA-like domain"/>
    <property type="match status" value="1"/>
</dbReference>
<keyword evidence="7" id="KW-0961">Cell wall biogenesis/degradation</keyword>
<sequence length="296" mass="32415">MVTRLDSFPRAAARCFPSVDASSLTAIGAHSRRPVLVDACDGDILRWKRWFRHNGFVPSPPLQYLVVPSFRVLSMIQSNQNDGSVCSGGACGYGNLYNSGYGINNAALSSALFNDGAMCGACYTIVCDTSKTKWCKPGTSVTISATNFCPPNYALPSNNGGWCNPPRLHFDMSQPAWTSIAVYQAGIVPVNYKRVSCKKNGGIRFTINGRSYFELVTVMNVGGSGVVSQMWIKGSLTNWLAMSRNWGANWQSNAYLNGQSLSFMVKTDDGRVVTANNVAPWNWYFGATYSTWANFY</sequence>
<evidence type="ECO:0000313" key="11">
    <source>
        <dbReference type="Proteomes" id="UP001054889"/>
    </source>
</evidence>
<evidence type="ECO:0000256" key="7">
    <source>
        <dbReference type="RuleBase" id="RU365023"/>
    </source>
</evidence>
<dbReference type="AlphaFoldDB" id="A0AAV5C9K2"/>
<evidence type="ECO:0000256" key="4">
    <source>
        <dbReference type="ARBA" id="ARBA00022729"/>
    </source>
</evidence>
<evidence type="ECO:0000256" key="3">
    <source>
        <dbReference type="ARBA" id="ARBA00022525"/>
    </source>
</evidence>
<dbReference type="InterPro" id="IPR007118">
    <property type="entry name" value="Expan_Lol_pI"/>
</dbReference>
<keyword evidence="11" id="KW-1185">Reference proteome</keyword>
<keyword evidence="2 7" id="KW-0134">Cell wall</keyword>
<dbReference type="GO" id="GO:0016020">
    <property type="term" value="C:membrane"/>
    <property type="evidence" value="ECO:0007669"/>
    <property type="project" value="UniProtKB-SubCell"/>
</dbReference>
<dbReference type="InterPro" id="IPR036908">
    <property type="entry name" value="RlpA-like_sf"/>
</dbReference>